<accession>A0A0D1Y877</accession>
<dbReference type="GeneID" id="27337574"/>
<evidence type="ECO:0000256" key="1">
    <source>
        <dbReference type="ARBA" id="ARBA00004123"/>
    </source>
</evidence>
<evidence type="ECO:0000256" key="3">
    <source>
        <dbReference type="SAM" id="MobiDB-lite"/>
    </source>
</evidence>
<gene>
    <name evidence="4" type="ORF">PV08_10491</name>
</gene>
<dbReference type="PANTHER" id="PTHR37534:SF46">
    <property type="entry name" value="ZN(II)2CYS6 TRANSCRIPTION FACTOR (EUROFUNG)"/>
    <property type="match status" value="1"/>
</dbReference>
<name>A0A0D1Y877_9EURO</name>
<proteinExistence type="predicted"/>
<feature type="compositionally biased region" description="Polar residues" evidence="3">
    <location>
        <begin position="39"/>
        <end position="50"/>
    </location>
</feature>
<dbReference type="RefSeq" id="XP_016231407.1">
    <property type="nucleotide sequence ID" value="XM_016384805.1"/>
</dbReference>
<keyword evidence="2" id="KW-0539">Nucleus</keyword>
<dbReference type="Pfam" id="PF11951">
    <property type="entry name" value="Fungal_trans_2"/>
    <property type="match status" value="1"/>
</dbReference>
<dbReference type="EMBL" id="KN847499">
    <property type="protein sequence ID" value="KIW11191.1"/>
    <property type="molecule type" value="Genomic_DNA"/>
</dbReference>
<reference evidence="4 5" key="1">
    <citation type="submission" date="2015-01" db="EMBL/GenBank/DDBJ databases">
        <title>The Genome Sequence of Exophiala spinifera CBS89968.</title>
        <authorList>
            <consortium name="The Broad Institute Genomics Platform"/>
            <person name="Cuomo C."/>
            <person name="de Hoog S."/>
            <person name="Gorbushina A."/>
            <person name="Stielow B."/>
            <person name="Teixiera M."/>
            <person name="Abouelleil A."/>
            <person name="Chapman S.B."/>
            <person name="Priest M."/>
            <person name="Young S.K."/>
            <person name="Wortman J."/>
            <person name="Nusbaum C."/>
            <person name="Birren B."/>
        </authorList>
    </citation>
    <scope>NUCLEOTIDE SEQUENCE [LARGE SCALE GENOMIC DNA]</scope>
    <source>
        <strain evidence="4 5">CBS 89968</strain>
    </source>
</reference>
<evidence type="ECO:0008006" key="6">
    <source>
        <dbReference type="Google" id="ProtNLM"/>
    </source>
</evidence>
<organism evidence="4 5">
    <name type="scientific">Exophiala spinifera</name>
    <dbReference type="NCBI Taxonomy" id="91928"/>
    <lineage>
        <taxon>Eukaryota</taxon>
        <taxon>Fungi</taxon>
        <taxon>Dikarya</taxon>
        <taxon>Ascomycota</taxon>
        <taxon>Pezizomycotina</taxon>
        <taxon>Eurotiomycetes</taxon>
        <taxon>Chaetothyriomycetidae</taxon>
        <taxon>Chaetothyriales</taxon>
        <taxon>Herpotrichiellaceae</taxon>
        <taxon>Exophiala</taxon>
    </lineage>
</organism>
<dbReference type="OrthoDB" id="2015447at2759"/>
<evidence type="ECO:0000256" key="2">
    <source>
        <dbReference type="ARBA" id="ARBA00023242"/>
    </source>
</evidence>
<dbReference type="VEuPathDB" id="FungiDB:PV08_10491"/>
<comment type="subcellular location">
    <subcellularLocation>
        <location evidence="1">Nucleus</location>
    </subcellularLocation>
</comment>
<evidence type="ECO:0000313" key="5">
    <source>
        <dbReference type="Proteomes" id="UP000053328"/>
    </source>
</evidence>
<dbReference type="InterPro" id="IPR021858">
    <property type="entry name" value="Fun_TF"/>
</dbReference>
<sequence>MAGQPKLGGKRHCSKAPQQFKFVANESLNRKRPNRHSSRLSSPPQCSQGNEIPAQASFERTKSPEVGLADNHIHQNETSASPAAVSVTNIGIEPRCTADPSDMDCPPDLGLDSLGPWRWYPTPSQCPTPDYSKTVHMSDHLDMTLTSYEDPSMAAQPGSVLSDSYVLGPQDATGSSSGTNMNSILDLTWLNDPAETQCLPFPSPTNSTSIFPPLNGMILYEGLFEKFGTLLDKYDQEYCVMPLSGDIPSNPFRCRSHTSQGSRFLLHAILAVSCYHTSRQSTAEGSPPSPDVVNHQNTATQLYRHELDVYHGSQGVRLLDTTLVLFTLNASQSGLGDWLSYISDAQKLLSISGGHQMWEKDPRAQAQVVMLLWWDATIGLLSREGCMLPYSYLESLLALELKTSWSFFDVTGCPRELVVPLVQLAALAEENEKALSMRWTRFDMSVVDEIRQSIVNWKNVVLEYDDSMSEEQMHRQQDVYHCSEVWRYGLLIYITRVFYWKRHEPPPRKLAYHARLAIEHVNACRHTAPVQRQVLLALFWAGSETTDQFLRQSIRDYCGYWSRHSGYQLFTTAASLLEEVWAEAAGSADNAGVWWGSVIDSKQKSQNPKTRFCFG</sequence>
<dbReference type="HOGENOM" id="CLU_028540_0_0_1"/>
<dbReference type="CDD" id="cd12148">
    <property type="entry name" value="fungal_TF_MHR"/>
    <property type="match status" value="1"/>
</dbReference>
<dbReference type="STRING" id="91928.A0A0D1Y877"/>
<feature type="region of interest" description="Disordered" evidence="3">
    <location>
        <begin position="1"/>
        <end position="51"/>
    </location>
</feature>
<evidence type="ECO:0000313" key="4">
    <source>
        <dbReference type="EMBL" id="KIW11191.1"/>
    </source>
</evidence>
<protein>
    <recommendedName>
        <fullName evidence="6">Transcription factor domain-containing protein</fullName>
    </recommendedName>
</protein>
<dbReference type="Proteomes" id="UP000053328">
    <property type="component" value="Unassembled WGS sequence"/>
</dbReference>
<dbReference type="GO" id="GO:0005634">
    <property type="term" value="C:nucleus"/>
    <property type="evidence" value="ECO:0007669"/>
    <property type="project" value="UniProtKB-SubCell"/>
</dbReference>
<dbReference type="PANTHER" id="PTHR37534">
    <property type="entry name" value="TRANSCRIPTIONAL ACTIVATOR PROTEIN UGA3"/>
    <property type="match status" value="1"/>
</dbReference>
<keyword evidence="5" id="KW-1185">Reference proteome</keyword>
<dbReference type="AlphaFoldDB" id="A0A0D1Y877"/>